<evidence type="ECO:0000256" key="1">
    <source>
        <dbReference type="ARBA" id="ARBA00011888"/>
    </source>
</evidence>
<dbReference type="CDD" id="cd09007">
    <property type="entry name" value="NP-I_spr0068"/>
    <property type="match status" value="1"/>
</dbReference>
<dbReference type="Proteomes" id="UP000716906">
    <property type="component" value="Unassembled WGS sequence"/>
</dbReference>
<evidence type="ECO:0000256" key="3">
    <source>
        <dbReference type="ARBA" id="ARBA00048447"/>
    </source>
</evidence>
<organism evidence="5 6">
    <name type="scientific">Faecalicatena fissicatena</name>
    <dbReference type="NCBI Taxonomy" id="290055"/>
    <lineage>
        <taxon>Bacteria</taxon>
        <taxon>Bacillati</taxon>
        <taxon>Bacillota</taxon>
        <taxon>Clostridia</taxon>
        <taxon>Lachnospirales</taxon>
        <taxon>Lachnospiraceae</taxon>
        <taxon>Faecalicatena</taxon>
    </lineage>
</organism>
<dbReference type="Gene3D" id="3.40.50.1580">
    <property type="entry name" value="Nucleoside phosphorylase domain"/>
    <property type="match status" value="1"/>
</dbReference>
<dbReference type="EMBL" id="JACLYY010000006">
    <property type="protein sequence ID" value="MBM6737929.1"/>
    <property type="molecule type" value="Genomic_DNA"/>
</dbReference>
<dbReference type="Pfam" id="PF01048">
    <property type="entry name" value="PNP_UDP_1"/>
    <property type="match status" value="1"/>
</dbReference>
<evidence type="ECO:0000313" key="6">
    <source>
        <dbReference type="Proteomes" id="UP000716906"/>
    </source>
</evidence>
<evidence type="ECO:0000259" key="4">
    <source>
        <dbReference type="Pfam" id="PF01048"/>
    </source>
</evidence>
<sequence>MYSQIGPASRSLPSRITGEIRKILVRDQDGDQKGKDGTALISPTDVISRIPGFPEVCITTFSQDMIAQFVSNNPARMIASLKTANGDLPVYEISAGGKKAALFLSRVGAPACAVGLEEVIAMGAKKIIFFGSCGILDEAKTKGRIILPSSALRDEGTSFHYCPPSPELTTPEHILSFMEEILAELEIPGVTGKIWTTDAIYRELDSQVAQRRAQGCLAVEMEYAAALAVAIFRGAELYPFFYGLDSFEGDSWQMKDLPEYGVKSCGKFFRIALACAGRLASERS</sequence>
<dbReference type="PANTHER" id="PTHR43691:SF11">
    <property type="entry name" value="FI09636P-RELATED"/>
    <property type="match status" value="1"/>
</dbReference>
<protein>
    <recommendedName>
        <fullName evidence="2">Uridine phosphorylase</fullName>
        <ecNumber evidence="1">2.4.2.3</ecNumber>
    </recommendedName>
</protein>
<name>A0ABS2E8G5_9FIRM</name>
<keyword evidence="6" id="KW-1185">Reference proteome</keyword>
<dbReference type="EC" id="2.4.2.3" evidence="1"/>
<dbReference type="SUPFAM" id="SSF53167">
    <property type="entry name" value="Purine and uridine phosphorylases"/>
    <property type="match status" value="1"/>
</dbReference>
<gene>
    <name evidence="5" type="ORF">H7U36_07415</name>
</gene>
<evidence type="ECO:0000256" key="2">
    <source>
        <dbReference type="ARBA" id="ARBA00021980"/>
    </source>
</evidence>
<comment type="caution">
    <text evidence="5">The sequence shown here is derived from an EMBL/GenBank/DDBJ whole genome shotgun (WGS) entry which is preliminary data.</text>
</comment>
<dbReference type="PANTHER" id="PTHR43691">
    <property type="entry name" value="URIDINE PHOSPHORYLASE"/>
    <property type="match status" value="1"/>
</dbReference>
<evidence type="ECO:0000313" key="5">
    <source>
        <dbReference type="EMBL" id="MBM6737929.1"/>
    </source>
</evidence>
<feature type="domain" description="Nucleoside phosphorylase" evidence="4">
    <location>
        <begin position="57"/>
        <end position="235"/>
    </location>
</feature>
<accession>A0ABS2E8G5</accession>
<dbReference type="InterPro" id="IPR035994">
    <property type="entry name" value="Nucleoside_phosphorylase_sf"/>
</dbReference>
<comment type="catalytic activity">
    <reaction evidence="3">
        <text>uridine + phosphate = alpha-D-ribose 1-phosphate + uracil</text>
        <dbReference type="Rhea" id="RHEA:24388"/>
        <dbReference type="ChEBI" id="CHEBI:16704"/>
        <dbReference type="ChEBI" id="CHEBI:17568"/>
        <dbReference type="ChEBI" id="CHEBI:43474"/>
        <dbReference type="ChEBI" id="CHEBI:57720"/>
        <dbReference type="EC" id="2.4.2.3"/>
    </reaction>
</comment>
<dbReference type="InterPro" id="IPR000845">
    <property type="entry name" value="Nucleoside_phosphorylase_d"/>
</dbReference>
<reference evidence="5 6" key="1">
    <citation type="journal article" date="2021" name="Sci. Rep.">
        <title>The distribution of antibiotic resistance genes in chicken gut microbiota commensals.</title>
        <authorList>
            <person name="Juricova H."/>
            <person name="Matiasovicova J."/>
            <person name="Kubasova T."/>
            <person name="Cejkova D."/>
            <person name="Rychlik I."/>
        </authorList>
    </citation>
    <scope>NUCLEOTIDE SEQUENCE [LARGE SCALE GENOMIC DNA]</scope>
    <source>
        <strain evidence="5 6">An773</strain>
    </source>
</reference>
<proteinExistence type="predicted"/>